<sequence>MPSLMNNLALWLLTMFTCCVLSEVFPTYHHDLVQLSRTSAPVNVTNNITWATEKQSTDHFCEWHSFNTKDDSDCDLDLWDCYDLLTKSSLNDSHDWFEVSRQWDEGHSTSVKVASMGTCIVQVAMINGTNAAVSVLDIADKLNRTIQAGLMEFNIPNLRPSYGTMWCPGPPPNKGRPLNIGVEWMIDCSSEQITVSSFKKP</sequence>
<dbReference type="InParanoid" id="A0A423WVW7"/>
<protein>
    <recommendedName>
        <fullName evidence="4">Ecp2 effector protein domain-containing protein</fullName>
    </recommendedName>
</protein>
<name>A0A423WVW7_9PEZI</name>
<evidence type="ECO:0000256" key="1">
    <source>
        <dbReference type="SAM" id="SignalP"/>
    </source>
</evidence>
<feature type="chain" id="PRO_5019321024" description="Ecp2 effector protein domain-containing protein" evidence="1">
    <location>
        <begin position="23"/>
        <end position="201"/>
    </location>
</feature>
<dbReference type="Proteomes" id="UP000285146">
    <property type="component" value="Unassembled WGS sequence"/>
</dbReference>
<reference evidence="2 3" key="1">
    <citation type="submission" date="2015-09" db="EMBL/GenBank/DDBJ databases">
        <title>Host preference determinants of Valsa canker pathogens revealed by comparative genomics.</title>
        <authorList>
            <person name="Yin Z."/>
            <person name="Huang L."/>
        </authorList>
    </citation>
    <scope>NUCLEOTIDE SEQUENCE [LARGE SCALE GENOMIC DNA]</scope>
    <source>
        <strain evidence="2 3">SXYLt</strain>
    </source>
</reference>
<dbReference type="AlphaFoldDB" id="A0A423WVW7"/>
<keyword evidence="1" id="KW-0732">Signal</keyword>
<proteinExistence type="predicted"/>
<dbReference type="EMBL" id="LKEB01000037">
    <property type="protein sequence ID" value="ROW07613.1"/>
    <property type="molecule type" value="Genomic_DNA"/>
</dbReference>
<organism evidence="2 3">
    <name type="scientific">Cytospora leucostoma</name>
    <dbReference type="NCBI Taxonomy" id="1230097"/>
    <lineage>
        <taxon>Eukaryota</taxon>
        <taxon>Fungi</taxon>
        <taxon>Dikarya</taxon>
        <taxon>Ascomycota</taxon>
        <taxon>Pezizomycotina</taxon>
        <taxon>Sordariomycetes</taxon>
        <taxon>Sordariomycetidae</taxon>
        <taxon>Diaporthales</taxon>
        <taxon>Cytosporaceae</taxon>
        <taxon>Cytospora</taxon>
    </lineage>
</organism>
<accession>A0A423WVW7</accession>
<evidence type="ECO:0000313" key="3">
    <source>
        <dbReference type="Proteomes" id="UP000285146"/>
    </source>
</evidence>
<feature type="signal peptide" evidence="1">
    <location>
        <begin position="1"/>
        <end position="22"/>
    </location>
</feature>
<evidence type="ECO:0008006" key="4">
    <source>
        <dbReference type="Google" id="ProtNLM"/>
    </source>
</evidence>
<evidence type="ECO:0000313" key="2">
    <source>
        <dbReference type="EMBL" id="ROW07613.1"/>
    </source>
</evidence>
<gene>
    <name evidence="2" type="ORF">VPNG_06792</name>
</gene>
<keyword evidence="3" id="KW-1185">Reference proteome</keyword>
<dbReference type="OrthoDB" id="5180994at2759"/>
<comment type="caution">
    <text evidence="2">The sequence shown here is derived from an EMBL/GenBank/DDBJ whole genome shotgun (WGS) entry which is preliminary data.</text>
</comment>